<sequence length="3011" mass="339133">MMAASINLRYILALLFVSRTFTAPVASNNPDPICSFAQLVAPGQGSLVYKYKTEVKLSVANGQYDLKNEITADVHIKSLPDCNYALQLRNVKVTETEDENESTLGSSSAQRELENLVVNFRSVDGFVLAVVVDASANVDHVNFIKGILSALQVYSPVSNDGENTVREEDVLGVCTTRYTYSQKGAATEVTKIKDLSTCSRDKLHMSSSPVLTSLLGPLMEEAFSIKARYVCRTDIRDKKIQSVKCKTIEVDPDSARKSSKKGDDHDHAHGSDSSSEEEDDEIDFDVKDEDEEISSKLVSIKQELKLQTTGGINVDAGTLKNPVRQTLQFIPTASFDKSNEVVSGLVTKIQGLLKSKDWDPFTASRFIEITNELRRMEKADLNNFQANADIKNIVPTFLSTIYAHDPIAASFNFDPKTLKFANPLAVAYLSNPSKDLVDQIVESASRLTAEQVPDFVGLAATILKAYKAREDNHKESHDKIKEFQKAISKFVKNDKAAKEATTAVLAAYAQLGLYDDNVKALAADDKAPLEVQYQALNVIRHICDGFIDDKNEVKIRTELQNLLLKKLQNEANKNAVRVWAFEALYTSFIYNPEEDDSTLGDNLEKALSEILDQPLNQVNGFIWSVLKYSVLDRLCPLRGLAARLRSHHSNKKQFLEQATLSSRQIQVEVPLRQNYRAVVHLSAVFENDRAVPSFIGGQLAFDGIRRETLRLPWVEAAFIIENLDWNVADYFLRLDPLNKNKNVNDEYKENTKSKLPAGLKKLQETHDEKEEDPDPSVHLYLKLFGVDVRSRDVTDKVQDILRSNLRTFVRNQILNKFKDLAGKGPIYRIPLEIGAASAAANGLTLYKSAQVGIVADLSSDFKNTRDNDGIGTFKITSQSALSFSLTLQREVASPLVSVGETIQIGAISNVPFDYTAVANKEGRTREFNLLNAQSTVLALDFKYGLRTSKGFKSLPNPKSASIDPSCSPTNVYRALGIRACLELNPFRSIQLGSRPSYPITITLNKDPSIKNWRIGWRFNAQDAPQYEVAVESVGATTAYPGLGISATKTGNNFNIRVLTGMKSFAVKGTQNGNKFDGTVVSSDGKEVMTTSGTLTINNDGFKLDSKLVDISSKKEVLSLKTDIIPNRGQGLTADISLTTPDKARSFKVHFHGDIYQPNKKLIHIDSSFVLGDMNYQGKAHLENNADQTRIELRRAIQLGKTSPRSGYDFVYERKNNHDKSQHTCNVATHLALRTPARDEPLKIFDLKTDFARTNDLSNATLHGSVDFVLITRNPPVPERLELDYVRRSVRASSQAKRLISPEANLKIQVKTKSNVFNFLLDHRHRKSSEASKKGPVTVSPTLDIANKIHIAADTDKLLPDIPRPFAFDVLSDLDFELLNKVDYKFQYDLRRRQRSAVFTYHSQVDKVTDGHLFSGTSKSELQWENKEKKATATGNFVICTRSRSLKTHWDIDTSLVPDKNDITLDLNVRFDRQPKKESVKSVIAAYNVTVKAPKHERFQLIDLNGNLTKQTSRFETFNSISYRVDKNLKEINLNAVVSRNQTGDGSLQTHLVISLPFKYLPYITHDLTALRASPNGRISYIRSNLLAKPVLSHFAQIKIDRSNTKRPPCVEVENGIEYLRANGDNLHGYSKVNVHRWSTLHSFGLLKRNNDVLHRHSIGYIFSNKTRKVALTLESPQISGNPLSFLVDLTIDRENRIGKLKWPQEFGVHVEFGTPVTNLTALHVFYNLPMFGKDADRKVDASVGFRLASPKVTPISMYFHAKGSLNTTLHIVDSVNIGDDVSLGGTLTAQYNPQSISQMSISTSAKFYDKEFQNSIYALFKQHQIIVRGIVNTTSDEDYNYEMDIGFDDESLTGHTERTDGQQTVVSDIDAKKCTPTGKYSRCYKGDITIRTNNNAAGRKGTFDASFGQGTAKLDVKVPEQIELKFDHAHTGRIRDEDFSSKTTIEGKSLRPDNKASFSYSGSVDKEDGKWNNVQVKSSVSDKKTGQKILVGDLQVNQKVTDKLSAQYQRKIDFNLERAGHSIVGWSSESVSCKDNPSNVVKGICQTATFNLKANNNLVQRLRQRLDLPADPKLSNPAGQVTYDGKLKLDLKFDPKTGPHTVNLDLNRLKEDAIDLDASYQARYENEPMNLRLKANLPRQDPISVKYDETRNSPTNFQGILKYSFNANDGSAEKTYKCDVDRPDASDVSVNCKGERTTLTIDIDRKVGKSKAYIDLNRFEGERVGYEGVRNPETNEVDATVYTLVTAWNIKRQPGKSTTITVKQKNKEVLRVEGTKVNDREIQVKFSPSNVNLKLEWDNSTVINLQQTQPQQRDLAKITIDRAQIRPYLPSLRNQNRPSRDIDDPLSKSKKPLIEIAFDSHVFLSLSQALAKLGSHNGIYGLDTVKKAFKLQIGDAPLTIYNTQHWKTHREYSQLPESYSVRVVNDANGNFIQIATNKWNEDRLISKLSHSFDGGKTLTTDLELNRNYGHQVGSVYFFHSTGSRNIQGAKQLRNYTRNFVRSHLQQDLNKTNIAELSRGLRKRLRSILEVDYEALKAIVDTWNTKEPEKSFLRQWSARLGLAEFFAKYPTYSQASDRTFAILRERSQEREEYWRNRFEAILNDNRLQGLTERFQAKRTALIKRLLERAEKVLDRLLPKVDQANVEKRITDYVSKLIAAFEQISRRNTEQWKATFRAIDEATKGEENKWFRTLVADIDSNAFATAADAELNKVLSKLRDSSKLFTSNLHQFSRRITKRRESIRERVKNAIRHIPKVYLNNTSFELLVPVGRQPGTYAGTSELILGLGSLLRNRDQAFDTIRSILESRLTARSETLQNYWKALRTFARRIFKRNPSLTPEFQAIVAQTGDAIDVHGNYVYLNPACDHVLLHDFADLQFSFRLINGKVHSLVPNQGEIKDHECSDTGRVQFCNHGDFYTVNVPMYYGGRVDGALGDVRKRGRQGQEKVNRWLLRECPAATRDQPKKDEQTIAECASEDDDKQSFCEHFVRRGLKEGKDRRELIAHALQARQVSI</sequence>
<organism evidence="6 7">
    <name type="scientific">Adineta ricciae</name>
    <name type="common">Rotifer</name>
    <dbReference type="NCBI Taxonomy" id="249248"/>
    <lineage>
        <taxon>Eukaryota</taxon>
        <taxon>Metazoa</taxon>
        <taxon>Spiralia</taxon>
        <taxon>Gnathifera</taxon>
        <taxon>Rotifera</taxon>
        <taxon>Eurotatoria</taxon>
        <taxon>Bdelloidea</taxon>
        <taxon>Adinetida</taxon>
        <taxon>Adinetidae</taxon>
        <taxon>Adineta</taxon>
    </lineage>
</organism>
<dbReference type="SMART" id="SM00638">
    <property type="entry name" value="LPD_N"/>
    <property type="match status" value="1"/>
</dbReference>
<keyword evidence="1 4" id="KW-0732">Signal</keyword>
<feature type="domain" description="Vitellogenin" evidence="5">
    <location>
        <begin position="39"/>
        <end position="695"/>
    </location>
</feature>
<dbReference type="Gene3D" id="2.30.230.10">
    <property type="entry name" value="Lipovitellin, beta-sheet shell regions, chain A"/>
    <property type="match status" value="1"/>
</dbReference>
<comment type="caution">
    <text evidence="2">Lacks conserved residue(s) required for the propagation of feature annotation.</text>
</comment>
<dbReference type="InterPro" id="IPR015819">
    <property type="entry name" value="Lipid_transp_b-sht_shell"/>
</dbReference>
<feature type="compositionally biased region" description="Acidic residues" evidence="3">
    <location>
        <begin position="274"/>
        <end position="283"/>
    </location>
</feature>
<evidence type="ECO:0000256" key="1">
    <source>
        <dbReference type="ARBA" id="ARBA00022729"/>
    </source>
</evidence>
<proteinExistence type="predicted"/>
<dbReference type="SUPFAM" id="SSF48371">
    <property type="entry name" value="ARM repeat"/>
    <property type="match status" value="1"/>
</dbReference>
<dbReference type="Gene3D" id="1.25.10.20">
    <property type="entry name" value="Vitellinogen, superhelical"/>
    <property type="match status" value="1"/>
</dbReference>
<accession>A0A814S803</accession>
<evidence type="ECO:0000259" key="5">
    <source>
        <dbReference type="PROSITE" id="PS51211"/>
    </source>
</evidence>
<dbReference type="GO" id="GO:0005319">
    <property type="term" value="F:lipid transporter activity"/>
    <property type="evidence" value="ECO:0007669"/>
    <property type="project" value="InterPro"/>
</dbReference>
<dbReference type="InterPro" id="IPR015816">
    <property type="entry name" value="Vitellinogen_b-sht_N"/>
</dbReference>
<protein>
    <recommendedName>
        <fullName evidence="5">Vitellogenin domain-containing protein</fullName>
    </recommendedName>
</protein>
<dbReference type="InterPro" id="IPR011030">
    <property type="entry name" value="Lipovitellin_superhlx_dom"/>
</dbReference>
<name>A0A814S803_ADIRI</name>
<evidence type="ECO:0000256" key="3">
    <source>
        <dbReference type="SAM" id="MobiDB-lite"/>
    </source>
</evidence>
<evidence type="ECO:0000313" key="7">
    <source>
        <dbReference type="Proteomes" id="UP000663852"/>
    </source>
</evidence>
<feature type="signal peptide" evidence="4">
    <location>
        <begin position="1"/>
        <end position="22"/>
    </location>
</feature>
<dbReference type="InterPro" id="IPR016024">
    <property type="entry name" value="ARM-type_fold"/>
</dbReference>
<dbReference type="Pfam" id="PF01347">
    <property type="entry name" value="Vitellogenin_N"/>
    <property type="match status" value="1"/>
</dbReference>
<feature type="compositionally biased region" description="Basic and acidic residues" evidence="3">
    <location>
        <begin position="251"/>
        <end position="270"/>
    </location>
</feature>
<dbReference type="EMBL" id="CAJNOJ010000115">
    <property type="protein sequence ID" value="CAF1143484.1"/>
    <property type="molecule type" value="Genomic_DNA"/>
</dbReference>
<dbReference type="SUPFAM" id="SSF56968">
    <property type="entry name" value="Lipovitellin-phosvitin complex, beta-sheet shell regions"/>
    <property type="match status" value="1"/>
</dbReference>
<feature type="chain" id="PRO_5032408495" description="Vitellogenin domain-containing protein" evidence="4">
    <location>
        <begin position="23"/>
        <end position="3011"/>
    </location>
</feature>
<reference evidence="6" key="1">
    <citation type="submission" date="2021-02" db="EMBL/GenBank/DDBJ databases">
        <authorList>
            <person name="Nowell W R."/>
        </authorList>
    </citation>
    <scope>NUCLEOTIDE SEQUENCE</scope>
</reference>
<evidence type="ECO:0000256" key="4">
    <source>
        <dbReference type="SAM" id="SignalP"/>
    </source>
</evidence>
<feature type="region of interest" description="Disordered" evidence="3">
    <location>
        <begin position="251"/>
        <end position="283"/>
    </location>
</feature>
<evidence type="ECO:0000256" key="2">
    <source>
        <dbReference type="PROSITE-ProRule" id="PRU00557"/>
    </source>
</evidence>
<dbReference type="PROSITE" id="PS51211">
    <property type="entry name" value="VITELLOGENIN"/>
    <property type="match status" value="1"/>
</dbReference>
<comment type="caution">
    <text evidence="6">The sequence shown here is derived from an EMBL/GenBank/DDBJ whole genome shotgun (WGS) entry which is preliminary data.</text>
</comment>
<dbReference type="InterPro" id="IPR001747">
    <property type="entry name" value="Vitellogenin_N"/>
</dbReference>
<evidence type="ECO:0000313" key="6">
    <source>
        <dbReference type="EMBL" id="CAF1143484.1"/>
    </source>
</evidence>
<gene>
    <name evidence="6" type="ORF">EDS130_LOCUS22220</name>
</gene>
<feature type="region of interest" description="Disordered" evidence="3">
    <location>
        <begin position="1937"/>
        <end position="1962"/>
    </location>
</feature>
<dbReference type="Proteomes" id="UP000663852">
    <property type="component" value="Unassembled WGS sequence"/>
</dbReference>
<dbReference type="OrthoDB" id="6484170at2759"/>